<protein>
    <submittedName>
        <fullName evidence="8">DoxX family membrane protein</fullName>
    </submittedName>
</protein>
<evidence type="ECO:0000256" key="5">
    <source>
        <dbReference type="ARBA" id="ARBA00022989"/>
    </source>
</evidence>
<keyword evidence="5 7" id="KW-1133">Transmembrane helix</keyword>
<feature type="transmembrane region" description="Helical" evidence="7">
    <location>
        <begin position="72"/>
        <end position="97"/>
    </location>
</feature>
<dbReference type="InterPro" id="IPR051907">
    <property type="entry name" value="DoxX-like_oxidoreductase"/>
</dbReference>
<keyword evidence="6 7" id="KW-0472">Membrane</keyword>
<dbReference type="Proteomes" id="UP000474296">
    <property type="component" value="Unassembled WGS sequence"/>
</dbReference>
<dbReference type="GO" id="GO:0005886">
    <property type="term" value="C:plasma membrane"/>
    <property type="evidence" value="ECO:0007669"/>
    <property type="project" value="UniProtKB-SubCell"/>
</dbReference>
<dbReference type="Pfam" id="PF07681">
    <property type="entry name" value="DoxX"/>
    <property type="match status" value="1"/>
</dbReference>
<dbReference type="EMBL" id="JAABOQ010000008">
    <property type="protein sequence ID" value="NER18965.1"/>
    <property type="molecule type" value="Genomic_DNA"/>
</dbReference>
<evidence type="ECO:0000256" key="6">
    <source>
        <dbReference type="ARBA" id="ARBA00023136"/>
    </source>
</evidence>
<comment type="similarity">
    <text evidence="2">Belongs to the DoxX family.</text>
</comment>
<dbReference type="PANTHER" id="PTHR33452">
    <property type="entry name" value="OXIDOREDUCTASE CATD-RELATED"/>
    <property type="match status" value="1"/>
</dbReference>
<reference evidence="8 9" key="1">
    <citation type="submission" date="2020-01" db="EMBL/GenBank/DDBJ databases">
        <title>Spongiivirga citrea KCTC 32990T.</title>
        <authorList>
            <person name="Wang G."/>
        </authorList>
    </citation>
    <scope>NUCLEOTIDE SEQUENCE [LARGE SCALE GENOMIC DNA]</scope>
    <source>
        <strain evidence="8 9">KCTC 32990</strain>
    </source>
</reference>
<sequence>MKKLFLKLITPVTQKHWSADLLFAAIRFICGMLLALSFGADKFGMPWTPESQNLNLFEVSAWFPEDVASYGGIFAIAPVFFAWMGAFSEAVGGLFLAFGLKTRIASFLIMCTMLVAIFLQKWGQGTWGMLPAMGFLWVSVYNLFLGSGRFGFDYLISKSLKGDIEMKTPVSQLI</sequence>
<keyword evidence="3" id="KW-1003">Cell membrane</keyword>
<organism evidence="8 9">
    <name type="scientific">Spongiivirga citrea</name>
    <dbReference type="NCBI Taxonomy" id="1481457"/>
    <lineage>
        <taxon>Bacteria</taxon>
        <taxon>Pseudomonadati</taxon>
        <taxon>Bacteroidota</taxon>
        <taxon>Flavobacteriia</taxon>
        <taxon>Flavobacteriales</taxon>
        <taxon>Flavobacteriaceae</taxon>
        <taxon>Spongiivirga</taxon>
    </lineage>
</organism>
<dbReference type="AlphaFoldDB" id="A0A6M0CM06"/>
<evidence type="ECO:0000256" key="4">
    <source>
        <dbReference type="ARBA" id="ARBA00022692"/>
    </source>
</evidence>
<accession>A0A6M0CM06</accession>
<evidence type="ECO:0000256" key="7">
    <source>
        <dbReference type="SAM" id="Phobius"/>
    </source>
</evidence>
<proteinExistence type="inferred from homology"/>
<comment type="subcellular location">
    <subcellularLocation>
        <location evidence="1">Cell membrane</location>
        <topology evidence="1">Multi-pass membrane protein</topology>
    </subcellularLocation>
</comment>
<feature type="transmembrane region" description="Helical" evidence="7">
    <location>
        <begin position="135"/>
        <end position="156"/>
    </location>
</feature>
<keyword evidence="4 7" id="KW-0812">Transmembrane</keyword>
<evidence type="ECO:0000256" key="1">
    <source>
        <dbReference type="ARBA" id="ARBA00004651"/>
    </source>
</evidence>
<feature type="transmembrane region" description="Helical" evidence="7">
    <location>
        <begin position="104"/>
        <end position="123"/>
    </location>
</feature>
<gene>
    <name evidence="8" type="ORF">GWK10_17250</name>
</gene>
<dbReference type="RefSeq" id="WP_164033648.1">
    <property type="nucleotide sequence ID" value="NZ_JAABOQ010000008.1"/>
</dbReference>
<name>A0A6M0CM06_9FLAO</name>
<dbReference type="InterPro" id="IPR032808">
    <property type="entry name" value="DoxX"/>
</dbReference>
<evidence type="ECO:0000313" key="9">
    <source>
        <dbReference type="Proteomes" id="UP000474296"/>
    </source>
</evidence>
<evidence type="ECO:0000256" key="2">
    <source>
        <dbReference type="ARBA" id="ARBA00006679"/>
    </source>
</evidence>
<dbReference type="PANTHER" id="PTHR33452:SF1">
    <property type="entry name" value="INNER MEMBRANE PROTEIN YPHA-RELATED"/>
    <property type="match status" value="1"/>
</dbReference>
<evidence type="ECO:0000313" key="8">
    <source>
        <dbReference type="EMBL" id="NER18965.1"/>
    </source>
</evidence>
<comment type="caution">
    <text evidence="8">The sequence shown here is derived from an EMBL/GenBank/DDBJ whole genome shotgun (WGS) entry which is preliminary data.</text>
</comment>
<keyword evidence="9" id="KW-1185">Reference proteome</keyword>
<evidence type="ECO:0000256" key="3">
    <source>
        <dbReference type="ARBA" id="ARBA00022475"/>
    </source>
</evidence>
<feature type="transmembrane region" description="Helical" evidence="7">
    <location>
        <begin position="21"/>
        <end position="40"/>
    </location>
</feature>